<feature type="compositionally biased region" description="Low complexity" evidence="1">
    <location>
        <begin position="275"/>
        <end position="290"/>
    </location>
</feature>
<feature type="region of interest" description="Disordered" evidence="1">
    <location>
        <begin position="40"/>
        <end position="408"/>
    </location>
</feature>
<feature type="compositionally biased region" description="Pro residues" evidence="1">
    <location>
        <begin position="226"/>
        <end position="237"/>
    </location>
</feature>
<evidence type="ECO:0000256" key="1">
    <source>
        <dbReference type="SAM" id="MobiDB-lite"/>
    </source>
</evidence>
<evidence type="ECO:0000313" key="3">
    <source>
        <dbReference type="Proteomes" id="UP000789595"/>
    </source>
</evidence>
<dbReference type="Proteomes" id="UP000789595">
    <property type="component" value="Unassembled WGS sequence"/>
</dbReference>
<proteinExistence type="predicted"/>
<organism evidence="2 3">
    <name type="scientific">Pelagomonas calceolata</name>
    <dbReference type="NCBI Taxonomy" id="35677"/>
    <lineage>
        <taxon>Eukaryota</taxon>
        <taxon>Sar</taxon>
        <taxon>Stramenopiles</taxon>
        <taxon>Ochrophyta</taxon>
        <taxon>Pelagophyceae</taxon>
        <taxon>Pelagomonadales</taxon>
        <taxon>Pelagomonadaceae</taxon>
        <taxon>Pelagomonas</taxon>
    </lineage>
</organism>
<reference evidence="2" key="1">
    <citation type="submission" date="2021-11" db="EMBL/GenBank/DDBJ databases">
        <authorList>
            <consortium name="Genoscope - CEA"/>
            <person name="William W."/>
        </authorList>
    </citation>
    <scope>NUCLEOTIDE SEQUENCE</scope>
</reference>
<dbReference type="AlphaFoldDB" id="A0A8J2SQM1"/>
<accession>A0A8J2SQM1</accession>
<comment type="caution">
    <text evidence="2">The sequence shown here is derived from an EMBL/GenBank/DDBJ whole genome shotgun (WGS) entry which is preliminary data.</text>
</comment>
<sequence length="754" mass="78526">MPLSVNTHESAALYQSMAANLRKAHGTMREVLEAPDRAATLPGEAPDRAATLPKPSTKVTFASAPDKENASPAYQPRKASPPPARAAAATPTTVASFGEEGADATPDAPPKKTTPKPAPAAKAPVAAKPEKPAEPTKPQQPPAAWAAALAKKKAPPSKKNAKAAPAPTVYRSGWSESQGSDAHRAAGGTQAHGFGGSPYAADPLRFLPKAAAAPAAPQRVGKFKWPPSPEKPSPPKAAPQTPGFDETAPDVSPEFKARKAPAAAPASVYRSGWSAALPAAAPREGPAACASPGPGTPSANSLEAAEPLEAAMDSISPLTDEARSLAEGVAAASPAVESPADAGAVYPESPADPGAVFPASPAEDDGVVDEGEEEDEVDELEAEKTWPSSDGSKAADEPPAPEAAWARVARRRSCARRASVEHGRSPRAAPAPGAGWAGAWDVLRDALERGASVGAAAESLAAESSVVLSDAQKEDFCDLMAARDFGSCDEHPEDFPSRELAVEFVEDVKAKAKISDGVAARESGGSTDLSGLFASVDELGPDLQTALAAATEVPSEEVAEAPTKKPSARSLRRAVVAAIRTVAAEHLAPRVVSYDEATGLYGVDCRITVEDGSVVRMAVERDFTDFVRCRAGLVEKLATTAHGRTLVGKLNKVPKKRVRSLLKAKARDAVQGGGAGETKWQRKQRPRLQRWLDSAVIVVRDCKRAERYATQPFGAGDAEDIALETEDYFKCFLLQGAVYRGLDAIDPIIDVNEL</sequence>
<keyword evidence="3" id="KW-1185">Reference proteome</keyword>
<protein>
    <submittedName>
        <fullName evidence="2">Uncharacterized protein</fullName>
    </submittedName>
</protein>
<feature type="compositionally biased region" description="Acidic residues" evidence="1">
    <location>
        <begin position="362"/>
        <end position="381"/>
    </location>
</feature>
<name>A0A8J2SQM1_9STRA</name>
<evidence type="ECO:0000313" key="2">
    <source>
        <dbReference type="EMBL" id="CAH0375306.1"/>
    </source>
</evidence>
<gene>
    <name evidence="2" type="ORF">PECAL_4P26340</name>
</gene>
<feature type="compositionally biased region" description="Low complexity" evidence="1">
    <location>
        <begin position="326"/>
        <end position="342"/>
    </location>
</feature>
<feature type="compositionally biased region" description="Basic residues" evidence="1">
    <location>
        <begin position="150"/>
        <end position="161"/>
    </location>
</feature>
<feature type="compositionally biased region" description="Low complexity" evidence="1">
    <location>
        <begin position="85"/>
        <end position="96"/>
    </location>
</feature>
<dbReference type="EMBL" id="CAKKNE010000004">
    <property type="protein sequence ID" value="CAH0375306.1"/>
    <property type="molecule type" value="Genomic_DNA"/>
</dbReference>
<dbReference type="OrthoDB" id="206940at2759"/>